<dbReference type="RefSeq" id="WP_130758651.1">
    <property type="nucleotide sequence ID" value="NZ_BIFY01000252.1"/>
</dbReference>
<evidence type="ECO:0000313" key="4">
    <source>
        <dbReference type="Proteomes" id="UP000289660"/>
    </source>
</evidence>
<protein>
    <recommendedName>
        <fullName evidence="2">Peptidoglycan binding-like domain-containing protein</fullName>
    </recommendedName>
</protein>
<dbReference type="Proteomes" id="UP000289660">
    <property type="component" value="Unassembled WGS sequence"/>
</dbReference>
<dbReference type="InterPro" id="IPR036366">
    <property type="entry name" value="PGBDSf"/>
</dbReference>
<dbReference type="SUPFAM" id="SSF47090">
    <property type="entry name" value="PGBD-like"/>
    <property type="match status" value="1"/>
</dbReference>
<proteinExistence type="predicted"/>
<dbReference type="EMBL" id="BIFY01000252">
    <property type="protein sequence ID" value="GCE62963.1"/>
    <property type="molecule type" value="Genomic_DNA"/>
</dbReference>
<dbReference type="InterPro" id="IPR002477">
    <property type="entry name" value="Peptidoglycan-bd-like"/>
</dbReference>
<accession>A0A402DLA2</accession>
<evidence type="ECO:0000259" key="2">
    <source>
        <dbReference type="Pfam" id="PF01471"/>
    </source>
</evidence>
<name>A0A402DLA2_MICAE</name>
<dbReference type="Pfam" id="PF01471">
    <property type="entry name" value="PG_binding_1"/>
    <property type="match status" value="1"/>
</dbReference>
<gene>
    <name evidence="3" type="ORF">MiAbB_04918</name>
</gene>
<keyword evidence="1" id="KW-0472">Membrane</keyword>
<organism evidence="3 4">
    <name type="scientific">Microcystis aeruginosa NIES-4285</name>
    <dbReference type="NCBI Taxonomy" id="2497681"/>
    <lineage>
        <taxon>Bacteria</taxon>
        <taxon>Bacillati</taxon>
        <taxon>Cyanobacteriota</taxon>
        <taxon>Cyanophyceae</taxon>
        <taxon>Oscillatoriophycideae</taxon>
        <taxon>Chroococcales</taxon>
        <taxon>Microcystaceae</taxon>
        <taxon>Microcystis</taxon>
    </lineage>
</organism>
<keyword evidence="1" id="KW-1133">Transmembrane helix</keyword>
<feature type="domain" description="Peptidoglycan binding-like" evidence="2">
    <location>
        <begin position="151"/>
        <end position="205"/>
    </location>
</feature>
<sequence length="211" mass="24577">MTKNSNSKKNISKLELIGYLFAFFSFMMAIYTFFFCKENEIRKQSIFWFFGSFAAASISYIDQFKVGDIELKLQQQTEQIVNEVGDKLQELIRDKLSLVDLLEDSITEDHRKTRDDQNRKYLEWLNSLPEDKKLATQKMNTIFQLTQRSLRVSDLKKMLAKASLYQGNTENEEFDRELTKAIEEFQNKYGLSPDGTCGQITLSKLSKVVRG</sequence>
<comment type="caution">
    <text evidence="3">The sequence shown here is derived from an EMBL/GenBank/DDBJ whole genome shotgun (WGS) entry which is preliminary data.</text>
</comment>
<feature type="transmembrane region" description="Helical" evidence="1">
    <location>
        <begin position="16"/>
        <end position="34"/>
    </location>
</feature>
<keyword evidence="1" id="KW-0812">Transmembrane</keyword>
<dbReference type="InterPro" id="IPR036365">
    <property type="entry name" value="PGBD-like_sf"/>
</dbReference>
<reference evidence="4" key="1">
    <citation type="submission" date="2018-12" db="EMBL/GenBank/DDBJ databases">
        <title>Genome sequence of Microcystis aeruginosa NIES-4285.</title>
        <authorList>
            <person name="Tanabe Y."/>
        </authorList>
    </citation>
    <scope>NUCLEOTIDE SEQUENCE [LARGE SCALE GENOMIC DNA]</scope>
    <source>
        <strain evidence="4">NIES-4285</strain>
    </source>
</reference>
<evidence type="ECO:0000313" key="3">
    <source>
        <dbReference type="EMBL" id="GCE62963.1"/>
    </source>
</evidence>
<dbReference type="AlphaFoldDB" id="A0A402DLA2"/>
<evidence type="ECO:0000256" key="1">
    <source>
        <dbReference type="SAM" id="Phobius"/>
    </source>
</evidence>
<dbReference type="Gene3D" id="1.10.101.10">
    <property type="entry name" value="PGBD-like superfamily/PGBD"/>
    <property type="match status" value="1"/>
</dbReference>